<dbReference type="Gene3D" id="3.40.250.10">
    <property type="entry name" value="Rhodanese-like domain"/>
    <property type="match status" value="1"/>
</dbReference>
<dbReference type="NCBIfam" id="NF005646">
    <property type="entry name" value="PRK07411.1"/>
    <property type="match status" value="1"/>
</dbReference>
<dbReference type="InterPro" id="IPR036873">
    <property type="entry name" value="Rhodanese-like_dom_sf"/>
</dbReference>
<keyword evidence="1" id="KW-0808">Transferase</keyword>
<evidence type="ECO:0000313" key="5">
    <source>
        <dbReference type="EMBL" id="ATS17476.1"/>
    </source>
</evidence>
<dbReference type="NCBIfam" id="NF004281">
    <property type="entry name" value="PRK05690.1"/>
    <property type="match status" value="1"/>
</dbReference>
<dbReference type="GO" id="GO:0016779">
    <property type="term" value="F:nucleotidyltransferase activity"/>
    <property type="evidence" value="ECO:0007669"/>
    <property type="project" value="TreeGrafter"/>
</dbReference>
<sequence length="390" mass="42518">MLNPDLATIELTKDDYERYSRHLILPEVGVEGQKRLKAASVLCIGTGGLGSPLLLYLAAAGIGRLGIVDFDVVDSSNLQRQIIHGTSWVGKPKIQSAKQRILEINPYCQVDLYETRLNAANALDIAASYDIVVDGTDNFPTRYLVNDACVLLNKPNVYGSIFRFEGQATVFNYEGGPNYRDLYPEPPPPGLVPSCAEGGVLGILPGIIGVIQATETIKIILGKGTTLSGRLLLFNALEMTFRELKLRPNPERPVIDKLIDYEEFCGIRQAQAQEAAQMADIPEMTVQELKHLLDSGATDYVLVDVRNPNEYEIAKIPGSVLVPLSEIENGTGIETVRQLVNGHRLLVHCKMGGRSAKALAILKQAGIEGINIKGGINAWSQEVDPTVPTY</sequence>
<dbReference type="GO" id="GO:0004792">
    <property type="term" value="F:thiosulfate-cyanide sulfurtransferase activity"/>
    <property type="evidence" value="ECO:0007669"/>
    <property type="project" value="TreeGrafter"/>
</dbReference>
<evidence type="ECO:0000256" key="2">
    <source>
        <dbReference type="ARBA" id="ARBA00022741"/>
    </source>
</evidence>
<dbReference type="SMART" id="SM00450">
    <property type="entry name" value="RHOD"/>
    <property type="match status" value="1"/>
</dbReference>
<reference evidence="5 6" key="1">
    <citation type="submission" date="2016-11" db="EMBL/GenBank/DDBJ databases">
        <title>Complete genome sequence of thermophilic cyanobacteria strain Synechococcus sp. PCC6715.</title>
        <authorList>
            <person name="Tang J."/>
            <person name="Daroch M."/>
            <person name="Liang Y."/>
            <person name="Jiang D."/>
            <person name="Shah M."/>
        </authorList>
    </citation>
    <scope>NUCLEOTIDE SEQUENCE [LARGE SCALE GENOMIC DNA]</scope>
    <source>
        <strain evidence="5 6">PCC 6715</strain>
    </source>
</reference>
<evidence type="ECO:0000259" key="4">
    <source>
        <dbReference type="PROSITE" id="PS50206"/>
    </source>
</evidence>
<dbReference type="OrthoDB" id="9800872at2"/>
<name>A0A2D2PZ04_PARLV</name>
<accession>A0A2D2PZ04</accession>
<keyword evidence="2" id="KW-0547">Nucleotide-binding</keyword>
<organism evidence="5 6">
    <name type="scientific">Parathermosynechococcus lividus PCC 6715</name>
    <dbReference type="NCBI Taxonomy" id="1917166"/>
    <lineage>
        <taxon>Bacteria</taxon>
        <taxon>Bacillati</taxon>
        <taxon>Cyanobacteriota</taxon>
        <taxon>Cyanophyceae</taxon>
        <taxon>Acaryochloridales</taxon>
        <taxon>Thermosynechococcaceae</taxon>
        <taxon>Parathermosynechococcus</taxon>
    </lineage>
</organism>
<dbReference type="EMBL" id="CP018092">
    <property type="protein sequence ID" value="ATS17476.1"/>
    <property type="molecule type" value="Genomic_DNA"/>
</dbReference>
<dbReference type="KEGG" id="slw:BRW62_00495"/>
<dbReference type="SUPFAM" id="SSF69572">
    <property type="entry name" value="Activating enzymes of the ubiquitin-like proteins"/>
    <property type="match status" value="1"/>
</dbReference>
<dbReference type="GO" id="GO:0005829">
    <property type="term" value="C:cytosol"/>
    <property type="evidence" value="ECO:0007669"/>
    <property type="project" value="TreeGrafter"/>
</dbReference>
<dbReference type="Pfam" id="PF00581">
    <property type="entry name" value="Rhodanese"/>
    <property type="match status" value="1"/>
</dbReference>
<dbReference type="PROSITE" id="PS50206">
    <property type="entry name" value="RHODANESE_3"/>
    <property type="match status" value="1"/>
</dbReference>
<gene>
    <name evidence="5" type="ORF">BRW62_00495</name>
</gene>
<dbReference type="InterPro" id="IPR001763">
    <property type="entry name" value="Rhodanese-like_dom"/>
</dbReference>
<dbReference type="GO" id="GO:0005524">
    <property type="term" value="F:ATP binding"/>
    <property type="evidence" value="ECO:0007669"/>
    <property type="project" value="UniProtKB-KW"/>
</dbReference>
<evidence type="ECO:0000256" key="1">
    <source>
        <dbReference type="ARBA" id="ARBA00022679"/>
    </source>
</evidence>
<dbReference type="RefSeq" id="WP_099797619.1">
    <property type="nucleotide sequence ID" value="NZ_CP018092.1"/>
</dbReference>
<keyword evidence="3" id="KW-0067">ATP-binding</keyword>
<feature type="domain" description="Rhodanese" evidence="4">
    <location>
        <begin position="296"/>
        <end position="388"/>
    </location>
</feature>
<evidence type="ECO:0000256" key="3">
    <source>
        <dbReference type="ARBA" id="ARBA00022840"/>
    </source>
</evidence>
<dbReference type="PANTHER" id="PTHR10953">
    <property type="entry name" value="UBIQUITIN-ACTIVATING ENZYME E1"/>
    <property type="match status" value="1"/>
</dbReference>
<dbReference type="InterPro" id="IPR045886">
    <property type="entry name" value="ThiF/MoeB/HesA"/>
</dbReference>
<dbReference type="GO" id="GO:0008641">
    <property type="term" value="F:ubiquitin-like modifier activating enzyme activity"/>
    <property type="evidence" value="ECO:0007669"/>
    <property type="project" value="InterPro"/>
</dbReference>
<dbReference type="AlphaFoldDB" id="A0A2D2PZ04"/>
<reference evidence="6" key="2">
    <citation type="journal article" date="2022" name="Front. Microbiol.">
        <title>Comparative Genomic Analysis Revealed Distinct Molecular Components and Organization of CO2-Concentrating Mechanism in Thermophilic Cyanobacteria.</title>
        <authorList>
            <person name="Tang J."/>
            <person name="Zhou H."/>
            <person name="Yao D."/>
            <person name="Riaz S."/>
            <person name="You D."/>
            <person name="Klepacz-Smolka A."/>
            <person name="Daroch M."/>
        </authorList>
    </citation>
    <scope>NUCLEOTIDE SEQUENCE [LARGE SCALE GENOMIC DNA]</scope>
    <source>
        <strain evidence="6">PCC 6715</strain>
    </source>
</reference>
<dbReference type="InterPro" id="IPR035985">
    <property type="entry name" value="Ubiquitin-activating_enz"/>
</dbReference>
<dbReference type="CDD" id="cd00158">
    <property type="entry name" value="RHOD"/>
    <property type="match status" value="1"/>
</dbReference>
<protein>
    <submittedName>
        <fullName evidence="5">Molybdenum cofactor biosynthesis protein MoeB</fullName>
    </submittedName>
</protein>
<proteinExistence type="predicted"/>
<dbReference type="PANTHER" id="PTHR10953:SF102">
    <property type="entry name" value="ADENYLYLTRANSFERASE AND SULFURTRANSFERASE MOCS3"/>
    <property type="match status" value="1"/>
</dbReference>
<dbReference type="CDD" id="cd00757">
    <property type="entry name" value="ThiF_MoeB_HesA_family"/>
    <property type="match status" value="1"/>
</dbReference>
<dbReference type="GO" id="GO:0008146">
    <property type="term" value="F:sulfotransferase activity"/>
    <property type="evidence" value="ECO:0007669"/>
    <property type="project" value="TreeGrafter"/>
</dbReference>
<dbReference type="Proteomes" id="UP000231057">
    <property type="component" value="Chromosome"/>
</dbReference>
<keyword evidence="6" id="KW-1185">Reference proteome</keyword>
<dbReference type="Gene3D" id="3.40.50.720">
    <property type="entry name" value="NAD(P)-binding Rossmann-like Domain"/>
    <property type="match status" value="1"/>
</dbReference>
<dbReference type="InterPro" id="IPR000594">
    <property type="entry name" value="ThiF_NAD_FAD-bd"/>
</dbReference>
<dbReference type="Pfam" id="PF00899">
    <property type="entry name" value="ThiF"/>
    <property type="match status" value="1"/>
</dbReference>
<evidence type="ECO:0000313" key="6">
    <source>
        <dbReference type="Proteomes" id="UP000231057"/>
    </source>
</evidence>
<dbReference type="FunFam" id="3.40.50.720:FF:000033">
    <property type="entry name" value="Adenylyltransferase and sulfurtransferase MOCS3"/>
    <property type="match status" value="1"/>
</dbReference>